<reference evidence="1" key="1">
    <citation type="submission" date="2023-03" db="EMBL/GenBank/DDBJ databases">
        <title>Chromosome-scale reference genome and RAD-based genetic map of yellow starthistle (Centaurea solstitialis) reveal putative structural variation and QTLs associated with invader traits.</title>
        <authorList>
            <person name="Reatini B."/>
            <person name="Cang F.A."/>
            <person name="Jiang Q."/>
            <person name="Mckibben M.T.W."/>
            <person name="Barker M.S."/>
            <person name="Rieseberg L.H."/>
            <person name="Dlugosch K.M."/>
        </authorList>
    </citation>
    <scope>NUCLEOTIDE SEQUENCE</scope>
    <source>
        <strain evidence="1">CAN-66</strain>
        <tissue evidence="1">Leaf</tissue>
    </source>
</reference>
<comment type="caution">
    <text evidence="1">The sequence shown here is derived from an EMBL/GenBank/DDBJ whole genome shotgun (WGS) entry which is preliminary data.</text>
</comment>
<dbReference type="InterPro" id="IPR012337">
    <property type="entry name" value="RNaseH-like_sf"/>
</dbReference>
<dbReference type="Gene3D" id="3.30.420.10">
    <property type="entry name" value="Ribonuclease H-like superfamily/Ribonuclease H"/>
    <property type="match status" value="1"/>
</dbReference>
<sequence>MILSGDSGQIDGQSKRMMQTLRCMLRACVWTFGGSWDTYLSLAGFLYNNSFHASIDMPLYEMLCERRFMQKEAESIQWKPDDEMRQNYSELFQPGEREKAIKEEAWSQGRIGGSRWAIGIESSCLLLKVFEAKVAFLGHQENPATWPRDLRSRGQVRPGREKRKIPYEAPWWQFSQESMKNVLSFGVLHMSQYLKY</sequence>
<name>A0AA38T636_9ASTR</name>
<dbReference type="AlphaFoldDB" id="A0AA38T636"/>
<organism evidence="1 2">
    <name type="scientific">Centaurea solstitialis</name>
    <name type="common">yellow star-thistle</name>
    <dbReference type="NCBI Taxonomy" id="347529"/>
    <lineage>
        <taxon>Eukaryota</taxon>
        <taxon>Viridiplantae</taxon>
        <taxon>Streptophyta</taxon>
        <taxon>Embryophyta</taxon>
        <taxon>Tracheophyta</taxon>
        <taxon>Spermatophyta</taxon>
        <taxon>Magnoliopsida</taxon>
        <taxon>eudicotyledons</taxon>
        <taxon>Gunneridae</taxon>
        <taxon>Pentapetalae</taxon>
        <taxon>asterids</taxon>
        <taxon>campanulids</taxon>
        <taxon>Asterales</taxon>
        <taxon>Asteraceae</taxon>
        <taxon>Carduoideae</taxon>
        <taxon>Cardueae</taxon>
        <taxon>Centaureinae</taxon>
        <taxon>Centaurea</taxon>
    </lineage>
</organism>
<accession>A0AA38T636</accession>
<protein>
    <recommendedName>
        <fullName evidence="3">Integrase catalytic domain-containing protein</fullName>
    </recommendedName>
</protein>
<dbReference type="GO" id="GO:0003676">
    <property type="term" value="F:nucleic acid binding"/>
    <property type="evidence" value="ECO:0007669"/>
    <property type="project" value="InterPro"/>
</dbReference>
<evidence type="ECO:0008006" key="3">
    <source>
        <dbReference type="Google" id="ProtNLM"/>
    </source>
</evidence>
<dbReference type="Proteomes" id="UP001172457">
    <property type="component" value="Chromosome 3"/>
</dbReference>
<dbReference type="EMBL" id="JARYMX010000003">
    <property type="protein sequence ID" value="KAJ9555075.1"/>
    <property type="molecule type" value="Genomic_DNA"/>
</dbReference>
<dbReference type="SUPFAM" id="SSF53098">
    <property type="entry name" value="Ribonuclease H-like"/>
    <property type="match status" value="1"/>
</dbReference>
<dbReference type="InterPro" id="IPR036397">
    <property type="entry name" value="RNaseH_sf"/>
</dbReference>
<evidence type="ECO:0000313" key="1">
    <source>
        <dbReference type="EMBL" id="KAJ9555075.1"/>
    </source>
</evidence>
<proteinExistence type="predicted"/>
<evidence type="ECO:0000313" key="2">
    <source>
        <dbReference type="Proteomes" id="UP001172457"/>
    </source>
</evidence>
<gene>
    <name evidence="1" type="ORF">OSB04_009689</name>
</gene>
<keyword evidence="2" id="KW-1185">Reference proteome</keyword>